<feature type="repeat" description="TPR" evidence="3">
    <location>
        <begin position="141"/>
        <end position="174"/>
    </location>
</feature>
<feature type="repeat" description="TPR" evidence="3">
    <location>
        <begin position="183"/>
        <end position="216"/>
    </location>
</feature>
<dbReference type="PROSITE" id="PS50005">
    <property type="entry name" value="TPR"/>
    <property type="match status" value="3"/>
</dbReference>
<dbReference type="EMBL" id="CAJOAZ010007385">
    <property type="protein sequence ID" value="CAF4161682.1"/>
    <property type="molecule type" value="Genomic_DNA"/>
</dbReference>
<feature type="repeat" description="TPR" evidence="3">
    <location>
        <begin position="225"/>
        <end position="258"/>
    </location>
</feature>
<evidence type="ECO:0000256" key="2">
    <source>
        <dbReference type="ARBA" id="ARBA00022803"/>
    </source>
</evidence>
<accession>A0A819ZCN1</accession>
<evidence type="ECO:0000256" key="1">
    <source>
        <dbReference type="ARBA" id="ARBA00022737"/>
    </source>
</evidence>
<dbReference type="PANTHER" id="PTHR45641">
    <property type="entry name" value="TETRATRICOPEPTIDE REPEAT PROTEIN (AFU_ORTHOLOGUE AFUA_6G03870)"/>
    <property type="match status" value="1"/>
</dbReference>
<sequence>KNRDISLNFAQLTATNPDLIGILFVMSINPKDSTSPFASVTDVSYFHTEDEVLFSMHTVFRIGDIKSMDGNNDLYQVNLTLTNDDDQDLRTLNDQIKQETFPDEEEWHRLGLLLIKMDQFIKAQEVYEILLHQTTNESDKASIYYHLGWIKYFQEEYQEALSYYEKALAIRQLLLPSNHPDLGESYNRIGLVYGNMGDYPKALSYYEKALAIKQQSLSSNHPDLDTSYSSIGVVYENMGNYSKPHSFYERAVQIVQQSLPSNHPSLQDY</sequence>
<dbReference type="Proteomes" id="UP000663844">
    <property type="component" value="Unassembled WGS sequence"/>
</dbReference>
<dbReference type="SUPFAM" id="SSF48452">
    <property type="entry name" value="TPR-like"/>
    <property type="match status" value="1"/>
</dbReference>
<gene>
    <name evidence="4" type="ORF">OXD698_LOCUS38647</name>
</gene>
<keyword evidence="2 3" id="KW-0802">TPR repeat</keyword>
<name>A0A819ZCN1_9BILA</name>
<dbReference type="InterPro" id="IPR011990">
    <property type="entry name" value="TPR-like_helical_dom_sf"/>
</dbReference>
<dbReference type="PROSITE" id="PS50293">
    <property type="entry name" value="TPR_REGION"/>
    <property type="match status" value="1"/>
</dbReference>
<dbReference type="Pfam" id="PF13424">
    <property type="entry name" value="TPR_12"/>
    <property type="match status" value="2"/>
</dbReference>
<dbReference type="AlphaFoldDB" id="A0A819ZCN1"/>
<evidence type="ECO:0008006" key="6">
    <source>
        <dbReference type="Google" id="ProtNLM"/>
    </source>
</evidence>
<comment type="caution">
    <text evidence="4">The sequence shown here is derived from an EMBL/GenBank/DDBJ whole genome shotgun (WGS) entry which is preliminary data.</text>
</comment>
<reference evidence="4" key="1">
    <citation type="submission" date="2021-02" db="EMBL/GenBank/DDBJ databases">
        <authorList>
            <person name="Nowell W R."/>
        </authorList>
    </citation>
    <scope>NUCLEOTIDE SEQUENCE</scope>
</reference>
<feature type="non-terminal residue" evidence="4">
    <location>
        <position position="1"/>
    </location>
</feature>
<dbReference type="SUPFAM" id="SSF56399">
    <property type="entry name" value="ADP-ribosylation"/>
    <property type="match status" value="1"/>
</dbReference>
<protein>
    <recommendedName>
        <fullName evidence="6">Tetratricopeptide repeat protein</fullName>
    </recommendedName>
</protein>
<evidence type="ECO:0000313" key="4">
    <source>
        <dbReference type="EMBL" id="CAF4161682.1"/>
    </source>
</evidence>
<proteinExistence type="predicted"/>
<dbReference type="SMART" id="SM00028">
    <property type="entry name" value="TPR"/>
    <property type="match status" value="4"/>
</dbReference>
<dbReference type="Gene3D" id="1.25.40.10">
    <property type="entry name" value="Tetratricopeptide repeat domain"/>
    <property type="match status" value="1"/>
</dbReference>
<evidence type="ECO:0000313" key="5">
    <source>
        <dbReference type="Proteomes" id="UP000663844"/>
    </source>
</evidence>
<keyword evidence="1" id="KW-0677">Repeat</keyword>
<dbReference type="InterPro" id="IPR019734">
    <property type="entry name" value="TPR_rpt"/>
</dbReference>
<dbReference type="Gene3D" id="3.90.176.10">
    <property type="entry name" value="Toxin ADP-ribosyltransferase, Chain A, domain 1"/>
    <property type="match status" value="1"/>
</dbReference>
<organism evidence="4 5">
    <name type="scientific">Adineta steineri</name>
    <dbReference type="NCBI Taxonomy" id="433720"/>
    <lineage>
        <taxon>Eukaryota</taxon>
        <taxon>Metazoa</taxon>
        <taxon>Spiralia</taxon>
        <taxon>Gnathifera</taxon>
        <taxon>Rotifera</taxon>
        <taxon>Eurotatoria</taxon>
        <taxon>Bdelloidea</taxon>
        <taxon>Adinetida</taxon>
        <taxon>Adinetidae</taxon>
        <taxon>Adineta</taxon>
    </lineage>
</organism>
<dbReference type="PANTHER" id="PTHR45641:SF19">
    <property type="entry name" value="NEPHROCYSTIN-3"/>
    <property type="match status" value="1"/>
</dbReference>
<evidence type="ECO:0000256" key="3">
    <source>
        <dbReference type="PROSITE-ProRule" id="PRU00339"/>
    </source>
</evidence>